<sequence>MGRFDTMHHPVTLQQIQCTTANSCLPGLITGNYVWARLLRISASSLRTIGKVMSIRNDISGLLAFIRREGDWLERLQDVAAEHVMPALEEFEVDYEDLGDLLGEQWPGVLWGCGFEDFLGQEYDDGNIVDLYLKRRGWKETALNRAYFAALRDASVSLYEVSDVQPGASMVLRDLLSDSAPVTVREKSATRTLKQWDRIAVRVVPERDHHVISGALLPFRAEAVELLFDGLRDALKLKKRDALRLDHEQLQHCAPLFTSAWLLTEIAHALSSTQLQFSNSDGDDVLFHDLRFAFASGVAQKDVALCLDKVTGFHPEGPKFWNWLKPRKGRGGKASGGIILDTQMEGATVLGTLEVKGKTLLVQVNSAERAVSVEALVTAACGELLKRPLTTIRTVEQMKNEHRSDRPQEGADEIPPEIARQLIRDHLDKHYRETLDAPVPALGGKSPRQAVRTAAGRDKVIDWLKMLENRSARHEEGPIADYDFGWMWAELGLQEHRR</sequence>
<dbReference type="EMBL" id="JAVKPH010000077">
    <property type="protein sequence ID" value="MDR5655441.1"/>
    <property type="molecule type" value="Genomic_DNA"/>
</dbReference>
<evidence type="ECO:0000313" key="1">
    <source>
        <dbReference type="EMBL" id="MDR5655441.1"/>
    </source>
</evidence>
<organism evidence="1 2">
    <name type="scientific">Ruixingdingia sedimenti</name>
    <dbReference type="NCBI Taxonomy" id="3073604"/>
    <lineage>
        <taxon>Bacteria</taxon>
        <taxon>Pseudomonadati</taxon>
        <taxon>Pseudomonadota</taxon>
        <taxon>Alphaproteobacteria</taxon>
        <taxon>Rhodobacterales</taxon>
        <taxon>Paracoccaceae</taxon>
        <taxon>Ruixingdingia</taxon>
    </lineage>
</organism>
<dbReference type="Pfam" id="PF25948">
    <property type="entry name" value="DUF7986"/>
    <property type="match status" value="1"/>
</dbReference>
<evidence type="ECO:0000313" key="2">
    <source>
        <dbReference type="Proteomes" id="UP001247754"/>
    </source>
</evidence>
<dbReference type="RefSeq" id="WP_310459541.1">
    <property type="nucleotide sequence ID" value="NZ_JAVKPH010000077.1"/>
</dbReference>
<evidence type="ECO:0008006" key="3">
    <source>
        <dbReference type="Google" id="ProtNLM"/>
    </source>
</evidence>
<gene>
    <name evidence="1" type="ORF">RGD00_22790</name>
</gene>
<comment type="caution">
    <text evidence="1">The sequence shown here is derived from an EMBL/GenBank/DDBJ whole genome shotgun (WGS) entry which is preliminary data.</text>
</comment>
<name>A0ABU1FEX0_9RHOB</name>
<protein>
    <recommendedName>
        <fullName evidence="3">Antitoxin Xre/MbcA/ParS-like toxin-binding domain-containing protein</fullName>
    </recommendedName>
</protein>
<accession>A0ABU1FEX0</accession>
<proteinExistence type="predicted"/>
<dbReference type="InterPro" id="IPR058292">
    <property type="entry name" value="DUF7986"/>
</dbReference>
<dbReference type="Proteomes" id="UP001247754">
    <property type="component" value="Unassembled WGS sequence"/>
</dbReference>
<keyword evidence="2" id="KW-1185">Reference proteome</keyword>
<reference evidence="1 2" key="1">
    <citation type="submission" date="2023-09" db="EMBL/GenBank/DDBJ databases">
        <title>Xinfangfangia sedmenti sp. nov., isolated the sedment.</title>
        <authorList>
            <person name="Xu L."/>
        </authorList>
    </citation>
    <scope>NUCLEOTIDE SEQUENCE [LARGE SCALE GENOMIC DNA]</scope>
    <source>
        <strain evidence="1 2">LG-4</strain>
    </source>
</reference>